<organism evidence="3 4">
    <name type="scientific">Candidula unifasciata</name>
    <dbReference type="NCBI Taxonomy" id="100452"/>
    <lineage>
        <taxon>Eukaryota</taxon>
        <taxon>Metazoa</taxon>
        <taxon>Spiralia</taxon>
        <taxon>Lophotrochozoa</taxon>
        <taxon>Mollusca</taxon>
        <taxon>Gastropoda</taxon>
        <taxon>Heterobranchia</taxon>
        <taxon>Euthyneura</taxon>
        <taxon>Panpulmonata</taxon>
        <taxon>Eupulmonata</taxon>
        <taxon>Stylommatophora</taxon>
        <taxon>Helicina</taxon>
        <taxon>Helicoidea</taxon>
        <taxon>Geomitridae</taxon>
        <taxon>Candidula</taxon>
    </lineage>
</organism>
<comment type="caution">
    <text evidence="3">The sequence shown here is derived from an EMBL/GenBank/DDBJ whole genome shotgun (WGS) entry which is preliminary data.</text>
</comment>
<reference evidence="3" key="1">
    <citation type="submission" date="2021-04" db="EMBL/GenBank/DDBJ databases">
        <authorList>
            <consortium name="Molecular Ecology Group"/>
        </authorList>
    </citation>
    <scope>NUCLEOTIDE SEQUENCE</scope>
</reference>
<feature type="signal peptide" evidence="2">
    <location>
        <begin position="1"/>
        <end position="27"/>
    </location>
</feature>
<keyword evidence="2" id="KW-0732">Signal</keyword>
<feature type="chain" id="PRO_5035798457" description="Ectonucleotide pyrophosphatase/phosphodiesterase family member 5" evidence="2">
    <location>
        <begin position="28"/>
        <end position="491"/>
    </location>
</feature>
<dbReference type="CDD" id="cd16018">
    <property type="entry name" value="Enpp"/>
    <property type="match status" value="1"/>
</dbReference>
<evidence type="ECO:0000256" key="1">
    <source>
        <dbReference type="SAM" id="Phobius"/>
    </source>
</evidence>
<keyword evidence="4" id="KW-1185">Reference proteome</keyword>
<dbReference type="SUPFAM" id="SSF53649">
    <property type="entry name" value="Alkaline phosphatase-like"/>
    <property type="match status" value="1"/>
</dbReference>
<sequence>MLAIFVCLVFCLVLAFLLLASNVSISAEKTSSPPLLIISYDGFRWDYLNRTRTPNFDHIIKHGVYARRGLVNVFATSTLTNHWSMVTGLYPESHGIIDNHFFDPDVNKTYIPLYQNWSAVNDPRFYDTGAEPIWVTNQLQKENGRSGSVMWWGAENIVKNTRPTHHMPYNLTIESTYIIDTMVKWFTQDSGINLGLLYFSEPDHTAHQFGPDSDNVTQMIGKADELTGYLFRQLSRNDLLEDMNIIFTSDHGFASASKENLIYLDKYIDPSWYTVIHYTPVAAIMPKPGKEDIIFEKLKAASTDNHFTVYRKKDIPDRLRYRNNIRTPPIIIVADITYNFITNMSADQFKLAGNHGYDNKYEDMHPFFLAMGPSFKQGVEVETFQMVDLYPLMCRLLELQPAPNNGSLDVVSLFLQDQQNSIWTVSAYILSLAVIITLGGTFAVASVWHYCQKHKSSELGFGRTAARIHSFKDINAQYKLIPDEEAHDDGL</sequence>
<dbReference type="GO" id="GO:0016787">
    <property type="term" value="F:hydrolase activity"/>
    <property type="evidence" value="ECO:0007669"/>
    <property type="project" value="UniProtKB-ARBA"/>
</dbReference>
<keyword evidence="1" id="KW-0812">Transmembrane</keyword>
<evidence type="ECO:0000313" key="4">
    <source>
        <dbReference type="Proteomes" id="UP000678393"/>
    </source>
</evidence>
<dbReference type="PANTHER" id="PTHR10151">
    <property type="entry name" value="ECTONUCLEOTIDE PYROPHOSPHATASE/PHOSPHODIESTERASE"/>
    <property type="match status" value="1"/>
</dbReference>
<protein>
    <recommendedName>
        <fullName evidence="5">Ectonucleotide pyrophosphatase/phosphodiesterase family member 5</fullName>
    </recommendedName>
</protein>
<dbReference type="InterPro" id="IPR017850">
    <property type="entry name" value="Alkaline_phosphatase_core_sf"/>
</dbReference>
<keyword evidence="1" id="KW-0472">Membrane</keyword>
<feature type="transmembrane region" description="Helical" evidence="1">
    <location>
        <begin position="422"/>
        <end position="448"/>
    </location>
</feature>
<keyword evidence="1" id="KW-1133">Transmembrane helix</keyword>
<dbReference type="Gene3D" id="3.40.720.10">
    <property type="entry name" value="Alkaline Phosphatase, subunit A"/>
    <property type="match status" value="1"/>
</dbReference>
<name>A0A8S3ZEC2_9EUPU</name>
<evidence type="ECO:0008006" key="5">
    <source>
        <dbReference type="Google" id="ProtNLM"/>
    </source>
</evidence>
<dbReference type="Proteomes" id="UP000678393">
    <property type="component" value="Unassembled WGS sequence"/>
</dbReference>
<accession>A0A8S3ZEC2</accession>
<dbReference type="Pfam" id="PF01663">
    <property type="entry name" value="Phosphodiest"/>
    <property type="match status" value="1"/>
</dbReference>
<evidence type="ECO:0000256" key="2">
    <source>
        <dbReference type="SAM" id="SignalP"/>
    </source>
</evidence>
<dbReference type="Gene3D" id="3.30.1360.180">
    <property type="match status" value="1"/>
</dbReference>
<dbReference type="AlphaFoldDB" id="A0A8S3ZEC2"/>
<dbReference type="PANTHER" id="PTHR10151:SF120">
    <property type="entry name" value="BIS(5'-ADENOSYL)-TRIPHOSPHATASE"/>
    <property type="match status" value="1"/>
</dbReference>
<dbReference type="OrthoDB" id="415411at2759"/>
<dbReference type="EMBL" id="CAJHNH020002279">
    <property type="protein sequence ID" value="CAG5126185.1"/>
    <property type="molecule type" value="Genomic_DNA"/>
</dbReference>
<evidence type="ECO:0000313" key="3">
    <source>
        <dbReference type="EMBL" id="CAG5126185.1"/>
    </source>
</evidence>
<gene>
    <name evidence="3" type="ORF">CUNI_LOCUS11743</name>
</gene>
<proteinExistence type="predicted"/>
<dbReference type="InterPro" id="IPR002591">
    <property type="entry name" value="Phosphodiest/P_Trfase"/>
</dbReference>